<feature type="transmembrane region" description="Helical" evidence="1">
    <location>
        <begin position="29"/>
        <end position="46"/>
    </location>
</feature>
<accession>A0A6A7B8S9</accession>
<proteinExistence type="predicted"/>
<evidence type="ECO:0000256" key="1">
    <source>
        <dbReference type="SAM" id="Phobius"/>
    </source>
</evidence>
<keyword evidence="1" id="KW-0812">Transmembrane</keyword>
<keyword evidence="3" id="KW-1185">Reference proteome</keyword>
<dbReference type="EMBL" id="MU006301">
    <property type="protein sequence ID" value="KAF2851642.1"/>
    <property type="molecule type" value="Genomic_DNA"/>
</dbReference>
<organism evidence="2 3">
    <name type="scientific">Plenodomus tracheiphilus IPT5</name>
    <dbReference type="NCBI Taxonomy" id="1408161"/>
    <lineage>
        <taxon>Eukaryota</taxon>
        <taxon>Fungi</taxon>
        <taxon>Dikarya</taxon>
        <taxon>Ascomycota</taxon>
        <taxon>Pezizomycotina</taxon>
        <taxon>Dothideomycetes</taxon>
        <taxon>Pleosporomycetidae</taxon>
        <taxon>Pleosporales</taxon>
        <taxon>Pleosporineae</taxon>
        <taxon>Leptosphaeriaceae</taxon>
        <taxon>Plenodomus</taxon>
    </lineage>
</organism>
<dbReference type="Proteomes" id="UP000799423">
    <property type="component" value="Unassembled WGS sequence"/>
</dbReference>
<gene>
    <name evidence="2" type="ORF">T440DRAFT_55160</name>
</gene>
<evidence type="ECO:0000313" key="3">
    <source>
        <dbReference type="Proteomes" id="UP000799423"/>
    </source>
</evidence>
<dbReference type="AlphaFoldDB" id="A0A6A7B8S9"/>
<sequence>MGVGVSMALAFFLFPSLCPLRGVWTVSLIYSHGFLPHLFVFALYCHRHCYYYCHCLLLDRYRHRHPFALKNAIPQTSVFALLWVCFVCMVLGRKSVVTYLCNRFFLFLVSKADIQTRG</sequence>
<feature type="transmembrane region" description="Helical" evidence="1">
    <location>
        <begin position="67"/>
        <end position="92"/>
    </location>
</feature>
<evidence type="ECO:0000313" key="2">
    <source>
        <dbReference type="EMBL" id="KAF2851642.1"/>
    </source>
</evidence>
<keyword evidence="1" id="KW-1133">Transmembrane helix</keyword>
<name>A0A6A7B8S9_9PLEO</name>
<protein>
    <submittedName>
        <fullName evidence="2">Uncharacterized protein</fullName>
    </submittedName>
</protein>
<reference evidence="2" key="1">
    <citation type="submission" date="2020-01" db="EMBL/GenBank/DDBJ databases">
        <authorList>
            <consortium name="DOE Joint Genome Institute"/>
            <person name="Haridas S."/>
            <person name="Albert R."/>
            <person name="Binder M."/>
            <person name="Bloem J."/>
            <person name="Labutti K."/>
            <person name="Salamov A."/>
            <person name="Andreopoulos B."/>
            <person name="Baker S.E."/>
            <person name="Barry K."/>
            <person name="Bills G."/>
            <person name="Bluhm B.H."/>
            <person name="Cannon C."/>
            <person name="Castanera R."/>
            <person name="Culley D.E."/>
            <person name="Daum C."/>
            <person name="Ezra D."/>
            <person name="Gonzalez J.B."/>
            <person name="Henrissat B."/>
            <person name="Kuo A."/>
            <person name="Liang C."/>
            <person name="Lipzen A."/>
            <person name="Lutzoni F."/>
            <person name="Magnuson J."/>
            <person name="Mondo S."/>
            <person name="Nolan M."/>
            <person name="Ohm R."/>
            <person name="Pangilinan J."/>
            <person name="Park H.-J."/>
            <person name="Ramirez L."/>
            <person name="Alfaro M."/>
            <person name="Sun H."/>
            <person name="Tritt A."/>
            <person name="Yoshinaga Y."/>
            <person name="Zwiers L.-H."/>
            <person name="Turgeon B.G."/>
            <person name="Goodwin S.B."/>
            <person name="Spatafora J.W."/>
            <person name="Crous P.W."/>
            <person name="Grigoriev I.V."/>
        </authorList>
    </citation>
    <scope>NUCLEOTIDE SEQUENCE</scope>
    <source>
        <strain evidence="2">IPT5</strain>
    </source>
</reference>
<keyword evidence="1" id="KW-0472">Membrane</keyword>